<dbReference type="Proteomes" id="UP001320420">
    <property type="component" value="Unassembled WGS sequence"/>
</dbReference>
<evidence type="ECO:0000313" key="2">
    <source>
        <dbReference type="Proteomes" id="UP001320420"/>
    </source>
</evidence>
<evidence type="ECO:0000313" key="1">
    <source>
        <dbReference type="EMBL" id="KAK7750580.1"/>
    </source>
</evidence>
<gene>
    <name evidence="1" type="ORF">SLS62_007427</name>
</gene>
<name>A0AAN9UQT2_9PEZI</name>
<organism evidence="1 2">
    <name type="scientific">Diatrype stigma</name>
    <dbReference type="NCBI Taxonomy" id="117547"/>
    <lineage>
        <taxon>Eukaryota</taxon>
        <taxon>Fungi</taxon>
        <taxon>Dikarya</taxon>
        <taxon>Ascomycota</taxon>
        <taxon>Pezizomycotina</taxon>
        <taxon>Sordariomycetes</taxon>
        <taxon>Xylariomycetidae</taxon>
        <taxon>Xylariales</taxon>
        <taxon>Diatrypaceae</taxon>
        <taxon>Diatrype</taxon>
    </lineage>
</organism>
<sequence length="69" mass="7867">MVTSSVSYAQDVFCRLSREGKCTHSVEFPRSYLGCLDRVTVPRKATFKLSQISVISARAGPWWRERESV</sequence>
<dbReference type="AlphaFoldDB" id="A0AAN9UQT2"/>
<keyword evidence="2" id="KW-1185">Reference proteome</keyword>
<reference evidence="1 2" key="1">
    <citation type="submission" date="2024-02" db="EMBL/GenBank/DDBJ databases">
        <title>De novo assembly and annotation of 12 fungi associated with fruit tree decline syndrome in Ontario, Canada.</title>
        <authorList>
            <person name="Sulman M."/>
            <person name="Ellouze W."/>
            <person name="Ilyukhin E."/>
        </authorList>
    </citation>
    <scope>NUCLEOTIDE SEQUENCE [LARGE SCALE GENOMIC DNA]</scope>
    <source>
        <strain evidence="1 2">M11/M66-122</strain>
    </source>
</reference>
<comment type="caution">
    <text evidence="1">The sequence shown here is derived from an EMBL/GenBank/DDBJ whole genome shotgun (WGS) entry which is preliminary data.</text>
</comment>
<accession>A0AAN9UQT2</accession>
<protein>
    <submittedName>
        <fullName evidence="1">Uncharacterized protein</fullName>
    </submittedName>
</protein>
<proteinExistence type="predicted"/>
<dbReference type="EMBL" id="JAKJXP020000061">
    <property type="protein sequence ID" value="KAK7750580.1"/>
    <property type="molecule type" value="Genomic_DNA"/>
</dbReference>